<reference evidence="11" key="1">
    <citation type="submission" date="2016-10" db="EMBL/GenBank/DDBJ databases">
        <authorList>
            <person name="Varghese N."/>
            <person name="Submissions S."/>
        </authorList>
    </citation>
    <scope>NUCLEOTIDE SEQUENCE [LARGE SCALE GENOMIC DNA]</scope>
    <source>
        <strain evidence="11">DSM 11005</strain>
    </source>
</reference>
<feature type="transmembrane region" description="Helical" evidence="8">
    <location>
        <begin position="367"/>
        <end position="387"/>
    </location>
</feature>
<evidence type="ECO:0000313" key="11">
    <source>
        <dbReference type="Proteomes" id="UP000198943"/>
    </source>
</evidence>
<dbReference type="RefSeq" id="WP_093729825.1">
    <property type="nucleotide sequence ID" value="NZ_FMYW01000004.1"/>
</dbReference>
<dbReference type="OrthoDB" id="9775035at2"/>
<evidence type="ECO:0000256" key="5">
    <source>
        <dbReference type="ARBA" id="ARBA00022692"/>
    </source>
</evidence>
<proteinExistence type="predicted"/>
<dbReference type="Proteomes" id="UP000198943">
    <property type="component" value="Unassembled WGS sequence"/>
</dbReference>
<protein>
    <submittedName>
        <fullName evidence="10">4-amino-4-deoxy-L-arabinose transferase</fullName>
    </submittedName>
</protein>
<feature type="transmembrane region" description="Helical" evidence="8">
    <location>
        <begin position="201"/>
        <end position="218"/>
    </location>
</feature>
<accession>A0A1G6K9F5</accession>
<dbReference type="InterPro" id="IPR050297">
    <property type="entry name" value="LipidA_mod_glycosyltrf_83"/>
</dbReference>
<feature type="transmembrane region" description="Helical" evidence="8">
    <location>
        <begin position="116"/>
        <end position="132"/>
    </location>
</feature>
<feature type="transmembrane region" description="Helical" evidence="8">
    <location>
        <begin position="165"/>
        <end position="189"/>
    </location>
</feature>
<dbReference type="GO" id="GO:0005886">
    <property type="term" value="C:plasma membrane"/>
    <property type="evidence" value="ECO:0007669"/>
    <property type="project" value="UniProtKB-SubCell"/>
</dbReference>
<feature type="transmembrane region" description="Helical" evidence="8">
    <location>
        <begin position="340"/>
        <end position="361"/>
    </location>
</feature>
<gene>
    <name evidence="10" type="ORF">SAMN04487864_104134</name>
</gene>
<dbReference type="InterPro" id="IPR038731">
    <property type="entry name" value="RgtA/B/C-like"/>
</dbReference>
<keyword evidence="2" id="KW-1003">Cell membrane</keyword>
<dbReference type="GO" id="GO:0016763">
    <property type="term" value="F:pentosyltransferase activity"/>
    <property type="evidence" value="ECO:0007669"/>
    <property type="project" value="TreeGrafter"/>
</dbReference>
<evidence type="ECO:0000256" key="3">
    <source>
        <dbReference type="ARBA" id="ARBA00022676"/>
    </source>
</evidence>
<keyword evidence="11" id="KW-1185">Reference proteome</keyword>
<evidence type="ECO:0000256" key="7">
    <source>
        <dbReference type="ARBA" id="ARBA00023136"/>
    </source>
</evidence>
<evidence type="ECO:0000256" key="2">
    <source>
        <dbReference type="ARBA" id="ARBA00022475"/>
    </source>
</evidence>
<feature type="transmembrane region" description="Helical" evidence="8">
    <location>
        <begin position="93"/>
        <end position="110"/>
    </location>
</feature>
<evidence type="ECO:0000256" key="1">
    <source>
        <dbReference type="ARBA" id="ARBA00004651"/>
    </source>
</evidence>
<keyword evidence="4 10" id="KW-0808">Transferase</keyword>
<dbReference type="PANTHER" id="PTHR33908:SF3">
    <property type="entry name" value="UNDECAPRENYL PHOSPHATE-ALPHA-4-AMINO-4-DEOXY-L-ARABINOSE ARABINOSYL TRANSFERASE"/>
    <property type="match status" value="1"/>
</dbReference>
<dbReference type="PANTHER" id="PTHR33908">
    <property type="entry name" value="MANNOSYLTRANSFERASE YKCB-RELATED"/>
    <property type="match status" value="1"/>
</dbReference>
<feature type="transmembrane region" description="Helical" evidence="8">
    <location>
        <begin position="285"/>
        <end position="304"/>
    </location>
</feature>
<keyword evidence="7 8" id="KW-0472">Membrane</keyword>
<evidence type="ECO:0000256" key="6">
    <source>
        <dbReference type="ARBA" id="ARBA00022989"/>
    </source>
</evidence>
<feature type="domain" description="Glycosyltransferase RgtA/B/C/D-like" evidence="9">
    <location>
        <begin position="63"/>
        <end position="215"/>
    </location>
</feature>
<evidence type="ECO:0000256" key="4">
    <source>
        <dbReference type="ARBA" id="ARBA00022679"/>
    </source>
</evidence>
<comment type="subcellular location">
    <subcellularLocation>
        <location evidence="1">Cell membrane</location>
        <topology evidence="1">Multi-pass membrane protein</topology>
    </subcellularLocation>
</comment>
<dbReference type="GO" id="GO:0009103">
    <property type="term" value="P:lipopolysaccharide biosynthetic process"/>
    <property type="evidence" value="ECO:0007669"/>
    <property type="project" value="UniProtKB-ARBA"/>
</dbReference>
<feature type="transmembrane region" description="Helical" evidence="8">
    <location>
        <begin position="310"/>
        <end position="328"/>
    </location>
</feature>
<name>A0A1G6K9F5_9FIRM</name>
<evidence type="ECO:0000259" key="9">
    <source>
        <dbReference type="Pfam" id="PF13231"/>
    </source>
</evidence>
<keyword evidence="3" id="KW-0328">Glycosyltransferase</keyword>
<feature type="transmembrane region" description="Helical" evidence="8">
    <location>
        <begin position="399"/>
        <end position="418"/>
    </location>
</feature>
<keyword evidence="5 8" id="KW-0812">Transmembrane</keyword>
<feature type="transmembrane region" description="Helical" evidence="8">
    <location>
        <begin position="251"/>
        <end position="273"/>
    </location>
</feature>
<evidence type="ECO:0000313" key="10">
    <source>
        <dbReference type="EMBL" id="SDC27604.1"/>
    </source>
</evidence>
<dbReference type="EMBL" id="FMYW01000004">
    <property type="protein sequence ID" value="SDC27604.1"/>
    <property type="molecule type" value="Genomic_DNA"/>
</dbReference>
<sequence length="520" mass="59038">MMNQLPVKAIVLLLVIVGFNILFGIDGVALLDPDEPVYAETAKEMIRFNEYLSPRIYNEYWYDKPPIFYWLLVGSLKLFGGFSELAARLPASLMAIGAVLMTTVSAARQFSARAGFWSGLVMGTTVMIMYMGKASVTDTTLLFFMTGALLCFMHEKYWLMYLFCGFAVMAKGPIGVVFPGAIVFLYLLVTRDLGRMLRMHVIPGLILVAAVGMPWYVFMYQNHGMDFIYEFIGFHNISRFSAPLHPNRVHWWFYLPVIILGLFPWTGVLLKSIKDAVTKSVGRESTRLLFLQIWWIFVFIFFSIAKTKQVSYMLVLLPALSMIIGWNIERMTCENGKCQTGWVIGTFVMYLLMGVGWIVGGRQMPELAMGGMILGVATLVLGALNLLALKKYCNVESAAWLHVVTGLVTMVMAFGVLMPQIQDRFSVKTIAATYMAAEKDAWRVLYVDRFLRPGFMLYTDIPGIEADVNSEKSLDAVKQDPRQKYIVMREHMYEKMKEKMGGENWELLENKSGICIYRSR</sequence>
<keyword evidence="6 8" id="KW-1133">Transmembrane helix</keyword>
<dbReference type="Pfam" id="PF13231">
    <property type="entry name" value="PMT_2"/>
    <property type="match status" value="1"/>
</dbReference>
<organism evidence="10 11">
    <name type="scientific">Succiniclasticum ruminis</name>
    <dbReference type="NCBI Taxonomy" id="40841"/>
    <lineage>
        <taxon>Bacteria</taxon>
        <taxon>Bacillati</taxon>
        <taxon>Bacillota</taxon>
        <taxon>Negativicutes</taxon>
        <taxon>Acidaminococcales</taxon>
        <taxon>Acidaminococcaceae</taxon>
        <taxon>Succiniclasticum</taxon>
    </lineage>
</organism>
<dbReference type="AlphaFoldDB" id="A0A1G6K9F5"/>
<dbReference type="GO" id="GO:0010041">
    <property type="term" value="P:response to iron(III) ion"/>
    <property type="evidence" value="ECO:0007669"/>
    <property type="project" value="TreeGrafter"/>
</dbReference>
<evidence type="ECO:0000256" key="8">
    <source>
        <dbReference type="SAM" id="Phobius"/>
    </source>
</evidence>